<dbReference type="CDD" id="cd16148">
    <property type="entry name" value="sulfatase_like"/>
    <property type="match status" value="1"/>
</dbReference>
<gene>
    <name evidence="2" type="ORF">GCM10007047_03970</name>
</gene>
<reference evidence="2" key="1">
    <citation type="journal article" date="2014" name="Int. J. Syst. Evol. Microbiol.">
        <title>Complete genome sequence of Corynebacterium casei LMG S-19264T (=DSM 44701T), isolated from a smear-ripened cheese.</title>
        <authorList>
            <consortium name="US DOE Joint Genome Institute (JGI-PGF)"/>
            <person name="Walter F."/>
            <person name="Albersmeier A."/>
            <person name="Kalinowski J."/>
            <person name="Ruckert C."/>
        </authorList>
    </citation>
    <scope>NUCLEOTIDE SEQUENCE</scope>
    <source>
        <strain evidence="2">KCTC 12870</strain>
    </source>
</reference>
<dbReference type="Gene3D" id="3.40.720.10">
    <property type="entry name" value="Alkaline Phosphatase, subunit A"/>
    <property type="match status" value="1"/>
</dbReference>
<dbReference type="Pfam" id="PF00884">
    <property type="entry name" value="Sulfatase"/>
    <property type="match status" value="1"/>
</dbReference>
<dbReference type="PANTHER" id="PTHR43751">
    <property type="entry name" value="SULFATASE"/>
    <property type="match status" value="1"/>
</dbReference>
<proteinExistence type="predicted"/>
<comment type="caution">
    <text evidence="2">The sequence shown here is derived from an EMBL/GenBank/DDBJ whole genome shotgun (WGS) entry which is preliminary data.</text>
</comment>
<dbReference type="RefSeq" id="WP_189511334.1">
    <property type="nucleotide sequence ID" value="NZ_BMXG01000002.1"/>
</dbReference>
<organism evidence="2 3">
    <name type="scientific">Cerasicoccus arenae</name>
    <dbReference type="NCBI Taxonomy" id="424488"/>
    <lineage>
        <taxon>Bacteria</taxon>
        <taxon>Pseudomonadati</taxon>
        <taxon>Verrucomicrobiota</taxon>
        <taxon>Opitutia</taxon>
        <taxon>Puniceicoccales</taxon>
        <taxon>Cerasicoccaceae</taxon>
        <taxon>Cerasicoccus</taxon>
    </lineage>
</organism>
<reference evidence="2" key="2">
    <citation type="submission" date="2020-09" db="EMBL/GenBank/DDBJ databases">
        <authorList>
            <person name="Sun Q."/>
            <person name="Kim S."/>
        </authorList>
    </citation>
    <scope>NUCLEOTIDE SEQUENCE</scope>
    <source>
        <strain evidence="2">KCTC 12870</strain>
    </source>
</reference>
<evidence type="ECO:0000313" key="2">
    <source>
        <dbReference type="EMBL" id="GHB92149.1"/>
    </source>
</evidence>
<dbReference type="InterPro" id="IPR017850">
    <property type="entry name" value="Alkaline_phosphatase_core_sf"/>
</dbReference>
<dbReference type="InterPro" id="IPR052701">
    <property type="entry name" value="GAG_Ulvan_Degrading_Sulfatases"/>
</dbReference>
<name>A0A8J3DD56_9BACT</name>
<dbReference type="InterPro" id="IPR000917">
    <property type="entry name" value="Sulfatase_N"/>
</dbReference>
<evidence type="ECO:0000259" key="1">
    <source>
        <dbReference type="Pfam" id="PF00884"/>
    </source>
</evidence>
<dbReference type="AlphaFoldDB" id="A0A8J3DD56"/>
<keyword evidence="3" id="KW-1185">Reference proteome</keyword>
<evidence type="ECO:0000313" key="3">
    <source>
        <dbReference type="Proteomes" id="UP000642829"/>
    </source>
</evidence>
<dbReference type="SUPFAM" id="SSF53649">
    <property type="entry name" value="Alkaline phosphatase-like"/>
    <property type="match status" value="1"/>
</dbReference>
<sequence>MNILYIDIDSLRPDHLGCYGYHRETSPNLDAIAAEGLRFTNCYAPDAPCLPSRTAMTTGRCGIHTGVINHGGVASQPFIWGEDRHFFCDMTQPNWANQFQKKGYHTVAFSPFAQRHGAWHWYAGFMEIHNTGGNGQETADMIAPQVTDWFERKGSDEKPFFMWVNVWDPHTPYRTPLDYGNPFADEPIPEWYSEEVRQEHWKQAGPHSAQEVNGYSPRPEWMFNGSRPDVEARQPVSIDSMKEARAMFDGYDCGVAYADYYVGQIIQSLKDQGLYENTAIIISADHGENLGELNVYGDHQTADQFTCNIPMIVRWPGVTDDRAGQSDDRLMYSLDMAATSLELSGRAVPDCWDGIGFASQLNEPNKAHRDTLVISQAAWCCQRAARWDDYIFIETYHDSWHDYPDLMLFDLANDPHEQNNLAESKPELLQKGQGIIAKWKEEMMVSSRFDIDPMNTVLAEGGSLHSKEDGVKYLKRLRETGRGEAADRLAKKHGVVESQPTA</sequence>
<dbReference type="EMBL" id="BMXG01000002">
    <property type="protein sequence ID" value="GHB92149.1"/>
    <property type="molecule type" value="Genomic_DNA"/>
</dbReference>
<accession>A0A8J3DD56</accession>
<dbReference type="PANTHER" id="PTHR43751:SF3">
    <property type="entry name" value="SULFATASE N-TERMINAL DOMAIN-CONTAINING PROTEIN"/>
    <property type="match status" value="1"/>
</dbReference>
<dbReference type="Proteomes" id="UP000642829">
    <property type="component" value="Unassembled WGS sequence"/>
</dbReference>
<feature type="domain" description="Sulfatase N-terminal" evidence="1">
    <location>
        <begin position="2"/>
        <end position="345"/>
    </location>
</feature>
<protein>
    <submittedName>
        <fullName evidence="2">Sulfatase</fullName>
    </submittedName>
</protein>